<dbReference type="InterPro" id="IPR000223">
    <property type="entry name" value="Pept_S26A_signal_pept_1"/>
</dbReference>
<evidence type="ECO:0000313" key="9">
    <source>
        <dbReference type="EMBL" id="QII82869.1"/>
    </source>
</evidence>
<organism evidence="9 10">
    <name type="scientific">Jeotgalibaca arthritidis</name>
    <dbReference type="NCBI Taxonomy" id="1868794"/>
    <lineage>
        <taxon>Bacteria</taxon>
        <taxon>Bacillati</taxon>
        <taxon>Bacillota</taxon>
        <taxon>Bacilli</taxon>
        <taxon>Lactobacillales</taxon>
        <taxon>Carnobacteriaceae</taxon>
        <taxon>Jeotgalibaca</taxon>
    </lineage>
</organism>
<dbReference type="GO" id="GO:0006465">
    <property type="term" value="P:signal peptide processing"/>
    <property type="evidence" value="ECO:0007669"/>
    <property type="project" value="InterPro"/>
</dbReference>
<accession>A0A6G7KC84</accession>
<dbReference type="InterPro" id="IPR036286">
    <property type="entry name" value="LexA/Signal_pep-like_sf"/>
</dbReference>
<sequence>MEIERSKTKKITDFLRLLLLSLAVAVFIRYFVFIPVKVEGSSMSPTLEHNTHIVYEPFTTLERFDIILFHDSQGEAFIKRIVGLPGERLRYEDDQLYINDEPIDEPFLDLENEENQVDTADFTLESLTGLEVIPEGNYYVLGDNRSRSKDSRMFGFVPKVSIEGKARLVIYPFDKIAILP</sequence>
<dbReference type="Gene3D" id="2.10.109.10">
    <property type="entry name" value="Umud Fragment, subunit A"/>
    <property type="match status" value="1"/>
</dbReference>
<dbReference type="CDD" id="cd06530">
    <property type="entry name" value="S26_SPase_I"/>
    <property type="match status" value="1"/>
</dbReference>
<dbReference type="GO" id="GO:0004252">
    <property type="term" value="F:serine-type endopeptidase activity"/>
    <property type="evidence" value="ECO:0007669"/>
    <property type="project" value="InterPro"/>
</dbReference>
<dbReference type="PANTHER" id="PTHR43390">
    <property type="entry name" value="SIGNAL PEPTIDASE I"/>
    <property type="match status" value="1"/>
</dbReference>
<dbReference type="InterPro" id="IPR019533">
    <property type="entry name" value="Peptidase_S26"/>
</dbReference>
<keyword evidence="10" id="KW-1185">Reference proteome</keyword>
<dbReference type="Proteomes" id="UP000501451">
    <property type="component" value="Chromosome"/>
</dbReference>
<dbReference type="InterPro" id="IPR019757">
    <property type="entry name" value="Pept_S26A_signal_pept_1_Lys-AS"/>
</dbReference>
<feature type="domain" description="Peptidase S26" evidence="8">
    <location>
        <begin position="12"/>
        <end position="170"/>
    </location>
</feature>
<comment type="catalytic activity">
    <reaction evidence="1 7">
        <text>Cleavage of hydrophobic, N-terminal signal or leader sequences from secreted and periplasmic proteins.</text>
        <dbReference type="EC" id="3.4.21.89"/>
    </reaction>
</comment>
<name>A0A6G7KC84_9LACT</name>
<dbReference type="SUPFAM" id="SSF51306">
    <property type="entry name" value="LexA/Signal peptidase"/>
    <property type="match status" value="1"/>
</dbReference>
<keyword evidence="5 7" id="KW-0378">Hydrolase</keyword>
<dbReference type="AlphaFoldDB" id="A0A6G7KC84"/>
<dbReference type="PROSITE" id="PS00761">
    <property type="entry name" value="SPASE_I_3"/>
    <property type="match status" value="1"/>
</dbReference>
<evidence type="ECO:0000256" key="4">
    <source>
        <dbReference type="ARBA" id="ARBA00013208"/>
    </source>
</evidence>
<feature type="transmembrane region" description="Helical" evidence="7">
    <location>
        <begin position="14"/>
        <end position="33"/>
    </location>
</feature>
<evidence type="ECO:0000256" key="6">
    <source>
        <dbReference type="PIRSR" id="PIRSR600223-1"/>
    </source>
</evidence>
<dbReference type="KEGG" id="jar:G7057_10725"/>
<reference evidence="9 10" key="1">
    <citation type="journal article" date="2017" name="Int. J. Syst. Evol. Microbiol.">
        <title>Jeotgalibaca porci sp. nov. and Jeotgalibaca arthritidis sp. nov., isolated from pigs, and emended description of the genus Jeotgalibaca.</title>
        <authorList>
            <person name="Zamora L."/>
            <person name="Perez-Sancho M."/>
            <person name="Dominguez L."/>
            <person name="Fernandez-Garayzabal J.F."/>
            <person name="Vela A.I."/>
        </authorList>
    </citation>
    <scope>NUCLEOTIDE SEQUENCE [LARGE SCALE GENOMIC DNA]</scope>
    <source>
        <strain evidence="9 10">CECT 9157</strain>
    </source>
</reference>
<proteinExistence type="inferred from homology"/>
<dbReference type="PRINTS" id="PR00727">
    <property type="entry name" value="LEADERPTASE"/>
</dbReference>
<evidence type="ECO:0000256" key="1">
    <source>
        <dbReference type="ARBA" id="ARBA00000677"/>
    </source>
</evidence>
<dbReference type="InterPro" id="IPR019758">
    <property type="entry name" value="Pept_S26A_signal_pept_1_CS"/>
</dbReference>
<comment type="subcellular location">
    <subcellularLocation>
        <location evidence="2">Cell membrane</location>
        <topology evidence="2">Single-pass type II membrane protein</topology>
    </subcellularLocation>
    <subcellularLocation>
        <location evidence="7">Membrane</location>
        <topology evidence="7">Single-pass type II membrane protein</topology>
    </subcellularLocation>
</comment>
<evidence type="ECO:0000313" key="10">
    <source>
        <dbReference type="Proteomes" id="UP000501451"/>
    </source>
</evidence>
<dbReference type="EMBL" id="CP049740">
    <property type="protein sequence ID" value="QII82869.1"/>
    <property type="molecule type" value="Genomic_DNA"/>
</dbReference>
<dbReference type="EC" id="3.4.21.89" evidence="4 7"/>
<gene>
    <name evidence="9" type="primary">lepB</name>
    <name evidence="9" type="ORF">G7057_10725</name>
</gene>
<evidence type="ECO:0000256" key="5">
    <source>
        <dbReference type="ARBA" id="ARBA00022801"/>
    </source>
</evidence>
<protein>
    <recommendedName>
        <fullName evidence="4 7">Signal peptidase I</fullName>
        <ecNumber evidence="4 7">3.4.21.89</ecNumber>
    </recommendedName>
</protein>
<keyword evidence="7" id="KW-0812">Transmembrane</keyword>
<dbReference type="PANTHER" id="PTHR43390:SF1">
    <property type="entry name" value="CHLOROPLAST PROCESSING PEPTIDASE"/>
    <property type="match status" value="1"/>
</dbReference>
<dbReference type="RefSeq" id="WP_166163654.1">
    <property type="nucleotide sequence ID" value="NZ_CP049740.1"/>
</dbReference>
<dbReference type="GO" id="GO:0009003">
    <property type="term" value="F:signal peptidase activity"/>
    <property type="evidence" value="ECO:0007669"/>
    <property type="project" value="UniProtKB-EC"/>
</dbReference>
<evidence type="ECO:0000256" key="2">
    <source>
        <dbReference type="ARBA" id="ARBA00004401"/>
    </source>
</evidence>
<evidence type="ECO:0000256" key="7">
    <source>
        <dbReference type="RuleBase" id="RU362042"/>
    </source>
</evidence>
<feature type="active site" evidence="6">
    <location>
        <position position="42"/>
    </location>
</feature>
<keyword evidence="7" id="KW-0472">Membrane</keyword>
<evidence type="ECO:0000256" key="3">
    <source>
        <dbReference type="ARBA" id="ARBA00009370"/>
    </source>
</evidence>
<evidence type="ECO:0000259" key="8">
    <source>
        <dbReference type="Pfam" id="PF10502"/>
    </source>
</evidence>
<dbReference type="PROSITE" id="PS00760">
    <property type="entry name" value="SPASE_I_2"/>
    <property type="match status" value="1"/>
</dbReference>
<comment type="similarity">
    <text evidence="3 7">Belongs to the peptidase S26 family.</text>
</comment>
<keyword evidence="7" id="KW-0645">Protease</keyword>
<feature type="active site" evidence="6">
    <location>
        <position position="79"/>
    </location>
</feature>
<dbReference type="NCBIfam" id="TIGR02227">
    <property type="entry name" value="sigpep_I_bact"/>
    <property type="match status" value="1"/>
</dbReference>
<dbReference type="GO" id="GO:0005886">
    <property type="term" value="C:plasma membrane"/>
    <property type="evidence" value="ECO:0007669"/>
    <property type="project" value="UniProtKB-SubCell"/>
</dbReference>
<dbReference type="Pfam" id="PF10502">
    <property type="entry name" value="Peptidase_S26"/>
    <property type="match status" value="1"/>
</dbReference>
<keyword evidence="7" id="KW-1133">Transmembrane helix</keyword>